<dbReference type="PANTHER" id="PTHR48470:SF1">
    <property type="entry name" value="CELL DIVISION CONTROL PROTEIN 48 C ISOFORM 1"/>
    <property type="match status" value="1"/>
</dbReference>
<evidence type="ECO:0000313" key="2">
    <source>
        <dbReference type="EMBL" id="AQK42069.1"/>
    </source>
</evidence>
<dbReference type="PANTHER" id="PTHR48470">
    <property type="entry name" value="CELL DIVISION CONTROL PROTEIN 48 C ISOFORM 1"/>
    <property type="match status" value="1"/>
</dbReference>
<feature type="domain" description="ATPase AAA-type core" evidence="1">
    <location>
        <begin position="98"/>
        <end position="133"/>
    </location>
</feature>
<dbReference type="AlphaFoldDB" id="A0A1D6J1Z3"/>
<dbReference type="GO" id="GO:0005524">
    <property type="term" value="F:ATP binding"/>
    <property type="evidence" value="ECO:0007669"/>
    <property type="project" value="InterPro"/>
</dbReference>
<dbReference type="Gene3D" id="3.40.50.300">
    <property type="entry name" value="P-loop containing nucleotide triphosphate hydrolases"/>
    <property type="match status" value="1"/>
</dbReference>
<evidence type="ECO:0000259" key="1">
    <source>
        <dbReference type="Pfam" id="PF00004"/>
    </source>
</evidence>
<dbReference type="EMBL" id="CM000786">
    <property type="protein sequence ID" value="AQK42069.1"/>
    <property type="molecule type" value="Genomic_DNA"/>
</dbReference>
<name>A0A1D6J1Z3_MAIZE</name>
<keyword evidence="2" id="KW-0131">Cell cycle</keyword>
<gene>
    <name evidence="2" type="ORF">ZEAMMB73_Zm00001d024811</name>
</gene>
<keyword evidence="2" id="KW-0132">Cell division</keyword>
<reference evidence="2" key="1">
    <citation type="submission" date="2015-12" db="EMBL/GenBank/DDBJ databases">
        <title>Update maize B73 reference genome by single molecule sequencing technologies.</title>
        <authorList>
            <consortium name="Maize Genome Sequencing Project"/>
            <person name="Ware D."/>
        </authorList>
    </citation>
    <scope>NUCLEOTIDE SEQUENCE</scope>
    <source>
        <tissue evidence="2">Seedling</tissue>
    </source>
</reference>
<dbReference type="SUPFAM" id="SSF52540">
    <property type="entry name" value="P-loop containing nucleoside triphosphate hydrolases"/>
    <property type="match status" value="1"/>
</dbReference>
<dbReference type="InParanoid" id="A0A1D6J1Z3"/>
<dbReference type="GO" id="GO:0051301">
    <property type="term" value="P:cell division"/>
    <property type="evidence" value="ECO:0007669"/>
    <property type="project" value="UniProtKB-KW"/>
</dbReference>
<sequence length="137" mass="14521">MLCSQYAAQTPKRSQQLEIEVAAEKPRRLITADSGGRGDAKPEATPASEGFGRGDKGPRFADLGGMEAVIEELMMEVVMPMCHPEIPHRLGVRPIAGLLLHGLPGCGKTTLAHAIDNVTGVLFYKISAPEVVSGVSD</sequence>
<proteinExistence type="predicted"/>
<dbReference type="InterPro" id="IPR027417">
    <property type="entry name" value="P-loop_NTPase"/>
</dbReference>
<dbReference type="InterPro" id="IPR055278">
    <property type="entry name" value="CDC48c"/>
</dbReference>
<accession>A0A1D6J1Z3</accession>
<dbReference type="InterPro" id="IPR003959">
    <property type="entry name" value="ATPase_AAA_core"/>
</dbReference>
<protein>
    <submittedName>
        <fullName evidence="2">Cell division control protein 48 homolog C</fullName>
    </submittedName>
</protein>
<dbReference type="GO" id="GO:0016887">
    <property type="term" value="F:ATP hydrolysis activity"/>
    <property type="evidence" value="ECO:0007669"/>
    <property type="project" value="InterPro"/>
</dbReference>
<organism evidence="2">
    <name type="scientific">Zea mays</name>
    <name type="common">Maize</name>
    <dbReference type="NCBI Taxonomy" id="4577"/>
    <lineage>
        <taxon>Eukaryota</taxon>
        <taxon>Viridiplantae</taxon>
        <taxon>Streptophyta</taxon>
        <taxon>Embryophyta</taxon>
        <taxon>Tracheophyta</taxon>
        <taxon>Spermatophyta</taxon>
        <taxon>Magnoliopsida</taxon>
        <taxon>Liliopsida</taxon>
        <taxon>Poales</taxon>
        <taxon>Poaceae</taxon>
        <taxon>PACMAD clade</taxon>
        <taxon>Panicoideae</taxon>
        <taxon>Andropogonodae</taxon>
        <taxon>Andropogoneae</taxon>
        <taxon>Tripsacinae</taxon>
        <taxon>Zea</taxon>
    </lineage>
</organism>
<dbReference type="FunFam" id="3.40.50.300:FF:004789">
    <property type="entry name" value="Cell division control protein 48 homolog C"/>
    <property type="match status" value="1"/>
</dbReference>
<dbReference type="STRING" id="4577.A0A1D6J1Z3"/>
<dbReference type="Pfam" id="PF00004">
    <property type="entry name" value="AAA"/>
    <property type="match status" value="1"/>
</dbReference>